<name>A0A3G4V8V2_9VIBR</name>
<evidence type="ECO:0000313" key="2">
    <source>
        <dbReference type="Proteomes" id="UP000279760"/>
    </source>
</evidence>
<protein>
    <submittedName>
        <fullName evidence="1">Type VI secretion system baseplate subunit TssF</fullName>
    </submittedName>
</protein>
<reference evidence="1 2" key="1">
    <citation type="submission" date="2018-11" db="EMBL/GenBank/DDBJ databases">
        <title>Complete Genome Sequence of Vbrio mediterranei 117-T6: a Potential Pathogen Bacteria Isolated from the Conchocelis of Pyropia.</title>
        <authorList>
            <person name="Liu Q."/>
        </authorList>
    </citation>
    <scope>NUCLEOTIDE SEQUENCE [LARGE SCALE GENOMIC DNA]</scope>
    <source>
        <strain evidence="1 2">117-T6</strain>
    </source>
</reference>
<dbReference type="PANTHER" id="PTHR35370">
    <property type="entry name" value="CYTOPLASMIC PROTEIN-RELATED-RELATED"/>
    <property type="match status" value="1"/>
</dbReference>
<dbReference type="EMBL" id="CP033577">
    <property type="protein sequence ID" value="AYV20022.1"/>
    <property type="molecule type" value="Genomic_DNA"/>
</dbReference>
<dbReference type="NCBIfam" id="TIGR03359">
    <property type="entry name" value="VI_chp_6"/>
    <property type="match status" value="1"/>
</dbReference>
<dbReference type="RefSeq" id="WP_124939800.1">
    <property type="nucleotide sequence ID" value="NZ_CP033577.1"/>
</dbReference>
<accession>A0A3G4V8V2</accession>
<proteinExistence type="predicted"/>
<dbReference type="AlphaFoldDB" id="A0A3G4V8V2"/>
<dbReference type="InterPro" id="IPR010272">
    <property type="entry name" value="T6SS_TssF"/>
</dbReference>
<dbReference type="Pfam" id="PF05947">
    <property type="entry name" value="T6SS_TssF"/>
    <property type="match status" value="1"/>
</dbReference>
<dbReference type="Proteomes" id="UP000279760">
    <property type="component" value="Chromosome 1"/>
</dbReference>
<evidence type="ECO:0000313" key="1">
    <source>
        <dbReference type="EMBL" id="AYV20022.1"/>
    </source>
</evidence>
<organism evidence="1 2">
    <name type="scientific">Vibrio mediterranei</name>
    <dbReference type="NCBI Taxonomy" id="689"/>
    <lineage>
        <taxon>Bacteria</taxon>
        <taxon>Pseudomonadati</taxon>
        <taxon>Pseudomonadota</taxon>
        <taxon>Gammaproteobacteria</taxon>
        <taxon>Vibrionales</taxon>
        <taxon>Vibrionaceae</taxon>
        <taxon>Vibrio</taxon>
    </lineage>
</organism>
<sequence>MTDPLLRYYERELALVKRSLGFYAEEHSHTASLLDMHQGQIEDPSLARLLDGVALLNAKTEMALETQYSQVIDSLIDVIYPSINQRVPSIGYAELNAPDGITENANIPLGSQFSNMIGEQECLFQTVDNLAINPFSITDISATTAPFSVHKPEEAELANAALQIQLSTGDEGVYFSSLACSDLNFFVKGFANNADLLVELLLSNCLAISLSDRENNTIAELSGVQLQSRVGDPDFKFLPAKGNQFDGFQIIREFFLFKEKRQFFIIRNFASAISKVNDHQCTLNIFLNDIPSEFLRLFDTDVIRLNVVPVINTFEHISEPITVDGRRLAYPIQPNSGNDSVIDIIKIQSVKQITAYGDVELVPVLGDKYKHSKKTHGTSTAYWEAKMNLERQFEVVVSESLYQSENATLIARLLCCNDKLACSASGELECRESIDLPGVMTLMYPPSAPQDVQNSEKSLSQLIGLLTCNFNSLLQSDDPASMLKGIFKLFAHDAKNLDEINTINNVKFQTQVSTLRVHNKNVFVPGTEITVELNSEMPYHSFSIVMNEFFKQFCSFDRYIQLSVNLYGKPQSGLCFAKVHGNQLCL</sequence>
<dbReference type="PANTHER" id="PTHR35370:SF1">
    <property type="entry name" value="TYPE VI SECRETION SYSTEM COMPONENT TSSF1"/>
    <property type="match status" value="1"/>
</dbReference>
<gene>
    <name evidence="1" type="primary">tssF</name>
    <name evidence="1" type="ORF">ECB94_01350</name>
</gene>